<comment type="similarity">
    <text evidence="2">Belongs to the peptidase M20A family.</text>
</comment>
<name>A0A834XX74_APHGI</name>
<dbReference type="Gene3D" id="3.40.630.10">
    <property type="entry name" value="Zn peptidases"/>
    <property type="match status" value="1"/>
</dbReference>
<dbReference type="InterPro" id="IPR010159">
    <property type="entry name" value="N-acyl_aa_amidohydrolase"/>
</dbReference>
<accession>A0A834XX74</accession>
<sequence>MMSSSQTQLDKTAVENFREYLQIPSVQPNINYDECVAFLQRQAKSLDLPIAVYEPFPNKPIVIITWTGTDASASSILLNSHMDVVPVFADKWTYPPFSAHVDDAGNIYARGSQDMKCVGIQYLEAVRRLKLNGIKLKRTLHISFVPDEEIGGVLGMREFVHNKDFKNLNVGFALDEGVASPTDKFYMFNGERSIWQVWVKCNGPPGHGSMLIPNTAGEKLRFIIDRFMDLRAESSAKLATGKHQLGDLLSINLNQIKGGVQTNVIPDELKVAFDIRIPPTIDHDEFEKLIRSWCKEAGDDITIEFEQKNPKIEPTKLDDSNPYWIAFKNTTDKLGIELEIGTFPGGTDSRYVRSVGLPAIGFSPMNNTKILLHDHDEYLNKDIFLHGIEIYMSIIPAVANV</sequence>
<feature type="binding site" evidence="10">
    <location>
        <position position="176"/>
    </location>
    <ligand>
        <name>Zn(2+)</name>
        <dbReference type="ChEBI" id="CHEBI:29105"/>
        <label>1</label>
    </ligand>
</feature>
<comment type="subcellular location">
    <subcellularLocation>
        <location evidence="1">Cytoplasm</location>
    </subcellularLocation>
</comment>
<evidence type="ECO:0000256" key="10">
    <source>
        <dbReference type="PIRSR" id="PIRSR036696-2"/>
    </source>
</evidence>
<dbReference type="Proteomes" id="UP000639338">
    <property type="component" value="Unassembled WGS sequence"/>
</dbReference>
<dbReference type="EC" id="3.5.1.14" evidence="3"/>
<dbReference type="InterPro" id="IPR002933">
    <property type="entry name" value="Peptidase_M20"/>
</dbReference>
<evidence type="ECO:0000313" key="13">
    <source>
        <dbReference type="Proteomes" id="UP000639338"/>
    </source>
</evidence>
<evidence type="ECO:0000256" key="8">
    <source>
        <dbReference type="ARBA" id="ARBA00029656"/>
    </source>
</evidence>
<evidence type="ECO:0000256" key="6">
    <source>
        <dbReference type="ARBA" id="ARBA00022801"/>
    </source>
</evidence>
<keyword evidence="4" id="KW-0963">Cytoplasm</keyword>
<organism evidence="12 13">
    <name type="scientific">Aphidius gifuensis</name>
    <name type="common">Parasitoid wasp</name>
    <dbReference type="NCBI Taxonomy" id="684658"/>
    <lineage>
        <taxon>Eukaryota</taxon>
        <taxon>Metazoa</taxon>
        <taxon>Ecdysozoa</taxon>
        <taxon>Arthropoda</taxon>
        <taxon>Hexapoda</taxon>
        <taxon>Insecta</taxon>
        <taxon>Pterygota</taxon>
        <taxon>Neoptera</taxon>
        <taxon>Endopterygota</taxon>
        <taxon>Hymenoptera</taxon>
        <taxon>Apocrita</taxon>
        <taxon>Ichneumonoidea</taxon>
        <taxon>Braconidae</taxon>
        <taxon>Aphidiinae</taxon>
        <taxon>Aphidius</taxon>
    </lineage>
</organism>
<keyword evidence="6" id="KW-0378">Hydrolase</keyword>
<evidence type="ECO:0000256" key="3">
    <source>
        <dbReference type="ARBA" id="ARBA00011913"/>
    </source>
</evidence>
<dbReference type="GO" id="GO:0006520">
    <property type="term" value="P:amino acid metabolic process"/>
    <property type="evidence" value="ECO:0007669"/>
    <property type="project" value="InterPro"/>
</dbReference>
<dbReference type="CDD" id="cd05646">
    <property type="entry name" value="M20_AcylaseI_like"/>
    <property type="match status" value="1"/>
</dbReference>
<dbReference type="FunFam" id="3.30.70.360:FF:000005">
    <property type="entry name" value="Putative Aminoacylase-1"/>
    <property type="match status" value="1"/>
</dbReference>
<keyword evidence="13" id="KW-1185">Reference proteome</keyword>
<dbReference type="NCBIfam" id="TIGR01880">
    <property type="entry name" value="Ac-peptdase-euk"/>
    <property type="match status" value="1"/>
</dbReference>
<dbReference type="EMBL" id="JACMRX010000002">
    <property type="protein sequence ID" value="KAF7995175.1"/>
    <property type="molecule type" value="Genomic_DNA"/>
</dbReference>
<reference evidence="12 13" key="1">
    <citation type="submission" date="2020-08" db="EMBL/GenBank/DDBJ databases">
        <title>Aphidius gifuensis genome sequencing and assembly.</title>
        <authorList>
            <person name="Du Z."/>
        </authorList>
    </citation>
    <scope>NUCLEOTIDE SEQUENCE [LARGE SCALE GENOMIC DNA]</scope>
    <source>
        <strain evidence="12">YNYX2018</strain>
        <tissue evidence="12">Adults</tissue>
    </source>
</reference>
<dbReference type="GO" id="GO:0046872">
    <property type="term" value="F:metal ion binding"/>
    <property type="evidence" value="ECO:0007669"/>
    <property type="project" value="UniProtKB-KW"/>
</dbReference>
<dbReference type="SUPFAM" id="SSF53187">
    <property type="entry name" value="Zn-dependent exopeptidases"/>
    <property type="match status" value="1"/>
</dbReference>
<dbReference type="AlphaFoldDB" id="A0A834XX74"/>
<feature type="binding site" evidence="10">
    <location>
        <position position="81"/>
    </location>
    <ligand>
        <name>Zn(2+)</name>
        <dbReference type="ChEBI" id="CHEBI:29105"/>
        <label>1</label>
    </ligand>
</feature>
<dbReference type="GO" id="GO:0004046">
    <property type="term" value="F:aminoacylase activity"/>
    <property type="evidence" value="ECO:0007669"/>
    <property type="project" value="UniProtKB-EC"/>
</dbReference>
<dbReference type="InterPro" id="IPR001261">
    <property type="entry name" value="ArgE/DapE_CS"/>
</dbReference>
<dbReference type="OrthoDB" id="3064516at2759"/>
<dbReference type="FunFam" id="1.10.150.900:FF:000001">
    <property type="entry name" value="Aminoacylase-1, putative"/>
    <property type="match status" value="1"/>
</dbReference>
<feature type="binding site" evidence="10">
    <location>
        <position position="373"/>
    </location>
    <ligand>
        <name>Zn(2+)</name>
        <dbReference type="ChEBI" id="CHEBI:29105"/>
        <label>2</label>
    </ligand>
</feature>
<feature type="binding site" evidence="10">
    <location>
        <position position="149"/>
    </location>
    <ligand>
        <name>Zn(2+)</name>
        <dbReference type="ChEBI" id="CHEBI:29105"/>
        <label>2</label>
    </ligand>
</feature>
<keyword evidence="7 10" id="KW-0862">Zinc</keyword>
<dbReference type="FunFam" id="3.40.630.10:FF:000019">
    <property type="entry name" value="Aminoacylase 1"/>
    <property type="match status" value="1"/>
</dbReference>
<comment type="caution">
    <text evidence="12">The sequence shown here is derived from an EMBL/GenBank/DDBJ whole genome shotgun (WGS) entry which is preliminary data.</text>
</comment>
<dbReference type="SUPFAM" id="SSF55031">
    <property type="entry name" value="Bacterial exopeptidase dimerisation domain"/>
    <property type="match status" value="1"/>
</dbReference>
<evidence type="ECO:0000256" key="9">
    <source>
        <dbReference type="PIRSR" id="PIRSR036696-1"/>
    </source>
</evidence>
<gene>
    <name evidence="12" type="ORF">HCN44_004647</name>
</gene>
<dbReference type="PROSITE" id="PS00758">
    <property type="entry name" value="ARGE_DAPE_CPG2_1"/>
    <property type="match status" value="1"/>
</dbReference>
<comment type="cofactor">
    <cofactor evidence="10">
        <name>Zn(2+)</name>
        <dbReference type="ChEBI" id="CHEBI:29105"/>
    </cofactor>
    <text evidence="10">Binds 2 Zn(2+) ions per subunit.</text>
</comment>
<dbReference type="Pfam" id="PF01546">
    <property type="entry name" value="Peptidase_M20"/>
    <property type="match status" value="1"/>
</dbReference>
<dbReference type="Pfam" id="PF07687">
    <property type="entry name" value="M20_dimer"/>
    <property type="match status" value="1"/>
</dbReference>
<keyword evidence="5 10" id="KW-0479">Metal-binding</keyword>
<evidence type="ECO:0000256" key="7">
    <source>
        <dbReference type="ARBA" id="ARBA00022833"/>
    </source>
</evidence>
<feature type="domain" description="Peptidase M20 dimerisation" evidence="11">
    <location>
        <begin position="189"/>
        <end position="298"/>
    </location>
</feature>
<feature type="active site" evidence="9">
    <location>
        <position position="83"/>
    </location>
</feature>
<evidence type="ECO:0000259" key="11">
    <source>
        <dbReference type="Pfam" id="PF07687"/>
    </source>
</evidence>
<dbReference type="InterPro" id="IPR011650">
    <property type="entry name" value="Peptidase_M20_dimer"/>
</dbReference>
<evidence type="ECO:0000256" key="2">
    <source>
        <dbReference type="ARBA" id="ARBA00006247"/>
    </source>
</evidence>
<dbReference type="Gene3D" id="1.10.150.900">
    <property type="match status" value="1"/>
</dbReference>
<evidence type="ECO:0000256" key="5">
    <source>
        <dbReference type="ARBA" id="ARBA00022723"/>
    </source>
</evidence>
<feature type="active site" description="Proton acceptor" evidence="9">
    <location>
        <position position="148"/>
    </location>
</feature>
<evidence type="ECO:0000313" key="12">
    <source>
        <dbReference type="EMBL" id="KAF7995175.1"/>
    </source>
</evidence>
<proteinExistence type="inferred from homology"/>
<dbReference type="PANTHER" id="PTHR45892">
    <property type="entry name" value="AMINOACYLASE-1"/>
    <property type="match status" value="1"/>
</dbReference>
<dbReference type="PANTHER" id="PTHR45892:SF1">
    <property type="entry name" value="AMINOACYLASE-1"/>
    <property type="match status" value="1"/>
</dbReference>
<feature type="binding site" evidence="10">
    <location>
        <position position="114"/>
    </location>
    <ligand>
        <name>Zn(2+)</name>
        <dbReference type="ChEBI" id="CHEBI:29105"/>
        <label>2</label>
    </ligand>
</feature>
<feature type="binding site" evidence="10">
    <location>
        <position position="114"/>
    </location>
    <ligand>
        <name>Zn(2+)</name>
        <dbReference type="ChEBI" id="CHEBI:29105"/>
        <label>1</label>
    </ligand>
</feature>
<dbReference type="PROSITE" id="PS00759">
    <property type="entry name" value="ARGE_DAPE_CPG2_2"/>
    <property type="match status" value="1"/>
</dbReference>
<dbReference type="Gene3D" id="3.30.70.360">
    <property type="match status" value="1"/>
</dbReference>
<dbReference type="InterPro" id="IPR036264">
    <property type="entry name" value="Bact_exopeptidase_dim_dom"/>
</dbReference>
<dbReference type="InterPro" id="IPR052083">
    <property type="entry name" value="Aminoacylase-1_M20A"/>
</dbReference>
<evidence type="ECO:0000256" key="4">
    <source>
        <dbReference type="ARBA" id="ARBA00022490"/>
    </source>
</evidence>
<dbReference type="PIRSF" id="PIRSF036696">
    <property type="entry name" value="ACY-1"/>
    <property type="match status" value="1"/>
</dbReference>
<evidence type="ECO:0000256" key="1">
    <source>
        <dbReference type="ARBA" id="ARBA00004496"/>
    </source>
</evidence>
<protein>
    <recommendedName>
        <fullName evidence="3">N-acyl-aliphatic-L-amino acid amidohydrolase</fullName>
        <ecNumber evidence="3">3.5.1.14</ecNumber>
    </recommendedName>
    <alternativeName>
        <fullName evidence="8">N-acyl-L-amino-acid amidohydrolase</fullName>
    </alternativeName>
</protein>
<dbReference type="GO" id="GO:0005737">
    <property type="term" value="C:cytoplasm"/>
    <property type="evidence" value="ECO:0007669"/>
    <property type="project" value="UniProtKB-SubCell"/>
</dbReference>